<organism evidence="1 2">
    <name type="scientific">Pikeienuella piscinae</name>
    <dbReference type="NCBI Taxonomy" id="2748098"/>
    <lineage>
        <taxon>Bacteria</taxon>
        <taxon>Pseudomonadati</taxon>
        <taxon>Pseudomonadota</taxon>
        <taxon>Alphaproteobacteria</taxon>
        <taxon>Rhodobacterales</taxon>
        <taxon>Paracoccaceae</taxon>
        <taxon>Pikeienuella</taxon>
    </lineage>
</organism>
<gene>
    <name evidence="1" type="ORF">G5B40_06840</name>
</gene>
<evidence type="ECO:0000313" key="2">
    <source>
        <dbReference type="Proteomes" id="UP000503336"/>
    </source>
</evidence>
<protein>
    <submittedName>
        <fullName evidence="1">DUF177 domain-containing protein</fullName>
    </submittedName>
</protein>
<keyword evidence="2" id="KW-1185">Reference proteome</keyword>
<dbReference type="KEGG" id="hdh:G5B40_06840"/>
<dbReference type="Pfam" id="PF02620">
    <property type="entry name" value="YceD"/>
    <property type="match status" value="1"/>
</dbReference>
<dbReference type="EMBL" id="CP049056">
    <property type="protein sequence ID" value="QIE55191.1"/>
    <property type="molecule type" value="Genomic_DNA"/>
</dbReference>
<dbReference type="InterPro" id="IPR003772">
    <property type="entry name" value="YceD"/>
</dbReference>
<dbReference type="AlphaFoldDB" id="A0A7L5BV27"/>
<reference evidence="1 2" key="1">
    <citation type="submission" date="2020-02" db="EMBL/GenBank/DDBJ databases">
        <title>complete genome sequence of Rhodobacteraceae bacterium.</title>
        <authorList>
            <person name="Park J."/>
            <person name="Kim Y.-S."/>
            <person name="Kim K.-H."/>
        </authorList>
    </citation>
    <scope>NUCLEOTIDE SEQUENCE [LARGE SCALE GENOMIC DNA]</scope>
    <source>
        <strain evidence="1 2">RR4-56</strain>
    </source>
</reference>
<accession>A0A7L5BV27</accession>
<sequence length="188" mass="20220">MIEPSHLFPRFLSLRDLPGLDGREIEERATETERAAIAEAYGLHDLAALRVEARVAREGRDGWRLDGRLVASATQNCVVTLEPVAAEIDEPFVRRLRPMSEEEAAAQAVEIDLDPEAEDPPEPLGDGVDLGAAALETLALALDPYPRAPGAVFAPRASAPRGVAPLTEEDVRPFAALRVLKRGAEGGD</sequence>
<proteinExistence type="predicted"/>
<evidence type="ECO:0000313" key="1">
    <source>
        <dbReference type="EMBL" id="QIE55191.1"/>
    </source>
</evidence>
<dbReference type="Proteomes" id="UP000503336">
    <property type="component" value="Chromosome"/>
</dbReference>
<name>A0A7L5BV27_9RHOB</name>
<dbReference type="RefSeq" id="WP_165096695.1">
    <property type="nucleotide sequence ID" value="NZ_CP049056.1"/>
</dbReference>